<evidence type="ECO:0008006" key="12">
    <source>
        <dbReference type="Google" id="ProtNLM"/>
    </source>
</evidence>
<keyword evidence="3" id="KW-1003">Cell membrane</keyword>
<evidence type="ECO:0000256" key="4">
    <source>
        <dbReference type="ARBA" id="ARBA00022692"/>
    </source>
</evidence>
<dbReference type="InterPro" id="IPR023090">
    <property type="entry name" value="UPF0702_alpha/beta_dom_sf"/>
</dbReference>
<evidence type="ECO:0000256" key="3">
    <source>
        <dbReference type="ARBA" id="ARBA00022475"/>
    </source>
</evidence>
<dbReference type="InterPro" id="IPR048454">
    <property type="entry name" value="YetF_N"/>
</dbReference>
<feature type="domain" description="YetF C-terminal" evidence="8">
    <location>
        <begin position="81"/>
        <end position="216"/>
    </location>
</feature>
<dbReference type="Pfam" id="PF04239">
    <property type="entry name" value="DUF421"/>
    <property type="match status" value="1"/>
</dbReference>
<dbReference type="GO" id="GO:0005886">
    <property type="term" value="C:plasma membrane"/>
    <property type="evidence" value="ECO:0007669"/>
    <property type="project" value="UniProtKB-SubCell"/>
</dbReference>
<feature type="domain" description="YetF-like N-terminal transmembrane" evidence="9">
    <location>
        <begin position="6"/>
        <end position="79"/>
    </location>
</feature>
<accession>A0A9W5V5T6</accession>
<organism evidence="10 11">
    <name type="scientific">Bacillus cereus VD196</name>
    <dbReference type="NCBI Taxonomy" id="1053243"/>
    <lineage>
        <taxon>Bacteria</taxon>
        <taxon>Bacillati</taxon>
        <taxon>Bacillota</taxon>
        <taxon>Bacilli</taxon>
        <taxon>Bacillales</taxon>
        <taxon>Bacillaceae</taxon>
        <taxon>Bacillus</taxon>
        <taxon>Bacillus cereus group</taxon>
    </lineage>
</organism>
<dbReference type="PANTHER" id="PTHR34582">
    <property type="entry name" value="UPF0702 TRANSMEMBRANE PROTEIN YCAP"/>
    <property type="match status" value="1"/>
</dbReference>
<keyword evidence="6 7" id="KW-0472">Membrane</keyword>
<comment type="similarity">
    <text evidence="2">Belongs to the UPF0702 family.</text>
</comment>
<evidence type="ECO:0000256" key="2">
    <source>
        <dbReference type="ARBA" id="ARBA00006448"/>
    </source>
</evidence>
<evidence type="ECO:0000256" key="1">
    <source>
        <dbReference type="ARBA" id="ARBA00004651"/>
    </source>
</evidence>
<proteinExistence type="inferred from homology"/>
<evidence type="ECO:0000313" key="10">
    <source>
        <dbReference type="EMBL" id="EOO60122.1"/>
    </source>
</evidence>
<dbReference type="AlphaFoldDB" id="A0A9W5V5T6"/>
<comment type="caution">
    <text evidence="10">The sequence shown here is derived from an EMBL/GenBank/DDBJ whole genome shotgun (WGS) entry which is preliminary data.</text>
</comment>
<evidence type="ECO:0000259" key="9">
    <source>
        <dbReference type="Pfam" id="PF20730"/>
    </source>
</evidence>
<evidence type="ECO:0000256" key="7">
    <source>
        <dbReference type="SAM" id="Phobius"/>
    </source>
</evidence>
<name>A0A9W5V5T6_BACCE</name>
<keyword evidence="5 7" id="KW-1133">Transmembrane helix</keyword>
<dbReference type="Gene3D" id="3.30.240.20">
    <property type="entry name" value="bsu07140 like domains"/>
    <property type="match status" value="2"/>
</dbReference>
<protein>
    <recommendedName>
        <fullName evidence="12">DUF421 domain-containing protein</fullName>
    </recommendedName>
</protein>
<evidence type="ECO:0000259" key="8">
    <source>
        <dbReference type="Pfam" id="PF04239"/>
    </source>
</evidence>
<feature type="transmembrane region" description="Helical" evidence="7">
    <location>
        <begin position="36"/>
        <end position="53"/>
    </location>
</feature>
<comment type="subcellular location">
    <subcellularLocation>
        <location evidence="1">Cell membrane</location>
        <topology evidence="1">Multi-pass membrane protein</topology>
    </subcellularLocation>
</comment>
<feature type="transmembrane region" description="Helical" evidence="7">
    <location>
        <begin position="6"/>
        <end position="24"/>
    </location>
</feature>
<dbReference type="Pfam" id="PF20730">
    <property type="entry name" value="YetF_N"/>
    <property type="match status" value="1"/>
</dbReference>
<dbReference type="InterPro" id="IPR007353">
    <property type="entry name" value="DUF421"/>
</dbReference>
<dbReference type="Proteomes" id="UP000014023">
    <property type="component" value="Unassembled WGS sequence"/>
</dbReference>
<feature type="transmembrane region" description="Helical" evidence="7">
    <location>
        <begin position="59"/>
        <end position="79"/>
    </location>
</feature>
<gene>
    <name evidence="10" type="ORF">IKE_06009</name>
</gene>
<evidence type="ECO:0000256" key="5">
    <source>
        <dbReference type="ARBA" id="ARBA00022989"/>
    </source>
</evidence>
<evidence type="ECO:0000256" key="6">
    <source>
        <dbReference type="ARBA" id="ARBA00023136"/>
    </source>
</evidence>
<dbReference type="RefSeq" id="WP_016126145.1">
    <property type="nucleotide sequence ID" value="NZ_KB976270.1"/>
</dbReference>
<sequence length="229" mass="26436">MDHIGQITVELVVGFFVLLIAAKLLGKTQVSQLTRFDFISAIVLGSLVGNTVYDSNVKVGSILYAVFVWVVLIYTIEMVTQKWRRTRNIFEGKPSIIIRNGYIDREQLRANHLDINQLQQMLRQQKDIFSIREVEYMILEPNGKIGVLKKPKFTSPTIKDLSLKQKTVYLPISLISDGKVVKDNLKQAGFDENWLFKQIKQRGITRFEDILYAEWKTDEGFFCQKVNES</sequence>
<reference evidence="10 11" key="1">
    <citation type="submission" date="2012-12" db="EMBL/GenBank/DDBJ databases">
        <title>The Genome Sequence of Bacillus cereus VD196.</title>
        <authorList>
            <consortium name="The Broad Institute Genome Sequencing Platform"/>
            <consortium name="The Broad Institute Genome Sequencing Center for Infectious Disease"/>
            <person name="Feldgarden M."/>
            <person name="Van der Auwera G.A."/>
            <person name="Mahillon J."/>
            <person name="Duprez V."/>
            <person name="Timmery S."/>
            <person name="Mattelet C."/>
            <person name="Dierick K."/>
            <person name="Sun M."/>
            <person name="Yu Z."/>
            <person name="Zhu L."/>
            <person name="Hu X."/>
            <person name="Shank E.B."/>
            <person name="Swiecicka I."/>
            <person name="Hansen B.M."/>
            <person name="Andrup L."/>
            <person name="Walker B."/>
            <person name="Young S.K."/>
            <person name="Zeng Q."/>
            <person name="Gargeya S."/>
            <person name="Fitzgerald M."/>
            <person name="Haas B."/>
            <person name="Abouelleil A."/>
            <person name="Alvarado L."/>
            <person name="Arachchi H.M."/>
            <person name="Berlin A.M."/>
            <person name="Chapman S.B."/>
            <person name="Dewar J."/>
            <person name="Goldberg J."/>
            <person name="Griggs A."/>
            <person name="Gujja S."/>
            <person name="Hansen M."/>
            <person name="Howarth C."/>
            <person name="Imamovic A."/>
            <person name="Larimer J."/>
            <person name="McCowan C."/>
            <person name="Murphy C."/>
            <person name="Neiman D."/>
            <person name="Pearson M."/>
            <person name="Priest M."/>
            <person name="Roberts A."/>
            <person name="Saif S."/>
            <person name="Shea T."/>
            <person name="Sisk P."/>
            <person name="Sykes S."/>
            <person name="Wortman J."/>
            <person name="Nusbaum C."/>
            <person name="Birren B."/>
        </authorList>
    </citation>
    <scope>NUCLEOTIDE SEQUENCE [LARGE SCALE GENOMIC DNA]</scope>
    <source>
        <strain evidence="10 11">VD196</strain>
    </source>
</reference>
<keyword evidence="4 7" id="KW-0812">Transmembrane</keyword>
<dbReference type="PANTHER" id="PTHR34582:SF5">
    <property type="entry name" value="UPF0702 TRANSMEMBRANE PROTEIN YETF"/>
    <property type="match status" value="1"/>
</dbReference>
<dbReference type="EMBL" id="AHFL01000072">
    <property type="protein sequence ID" value="EOO60122.1"/>
    <property type="molecule type" value="Genomic_DNA"/>
</dbReference>
<evidence type="ECO:0000313" key="11">
    <source>
        <dbReference type="Proteomes" id="UP000014023"/>
    </source>
</evidence>